<dbReference type="PANTHER" id="PTHR10681:SF128">
    <property type="entry name" value="THIOREDOXIN-DEPENDENT PEROXIDE REDUCTASE, MITOCHONDRIAL"/>
    <property type="match status" value="1"/>
</dbReference>
<evidence type="ECO:0000256" key="3">
    <source>
        <dbReference type="ARBA" id="ARBA00032824"/>
    </source>
</evidence>
<keyword evidence="2 7" id="KW-0560">Oxidoreductase</keyword>
<evidence type="ECO:0000256" key="4">
    <source>
        <dbReference type="ARBA" id="ARBA00037420"/>
    </source>
</evidence>
<dbReference type="GO" id="GO:0008379">
    <property type="term" value="F:thioredoxin peroxidase activity"/>
    <property type="evidence" value="ECO:0007669"/>
    <property type="project" value="TreeGrafter"/>
</dbReference>
<dbReference type="GO" id="GO:0042744">
    <property type="term" value="P:hydrogen peroxide catabolic process"/>
    <property type="evidence" value="ECO:0007669"/>
    <property type="project" value="TreeGrafter"/>
</dbReference>
<dbReference type="NCBIfam" id="NF009668">
    <property type="entry name" value="PRK13189.1"/>
    <property type="match status" value="1"/>
</dbReference>
<reference evidence="7 8" key="1">
    <citation type="submission" date="2011-10" db="EMBL/GenBank/DDBJ databases">
        <title>Genome sequence of Gluconobacter morbifer G707, isolated from Drosophila gut.</title>
        <authorList>
            <person name="Lee W.-J."/>
            <person name="Kim E.-K."/>
        </authorList>
    </citation>
    <scope>NUCLEOTIDE SEQUENCE [LARGE SCALE GENOMIC DNA]</scope>
    <source>
        <strain evidence="7 8">G707</strain>
    </source>
</reference>
<dbReference type="PANTHER" id="PTHR10681">
    <property type="entry name" value="THIOREDOXIN PEROXIDASE"/>
    <property type="match status" value="1"/>
</dbReference>
<evidence type="ECO:0000313" key="7">
    <source>
        <dbReference type="EMBL" id="EHH68851.1"/>
    </source>
</evidence>
<dbReference type="InterPro" id="IPR000866">
    <property type="entry name" value="AhpC/TSA"/>
</dbReference>
<name>G6XF93_9PROT</name>
<comment type="caution">
    <text evidence="7">The sequence shown here is derived from an EMBL/GenBank/DDBJ whole genome shotgun (WGS) entry which is preliminary data.</text>
</comment>
<dbReference type="AlphaFoldDB" id="G6XF93"/>
<organism evidence="7 8">
    <name type="scientific">Gluconobacter morbifer G707</name>
    <dbReference type="NCBI Taxonomy" id="1088869"/>
    <lineage>
        <taxon>Bacteria</taxon>
        <taxon>Pseudomonadati</taxon>
        <taxon>Pseudomonadota</taxon>
        <taxon>Alphaproteobacteria</taxon>
        <taxon>Acetobacterales</taxon>
        <taxon>Acetobacteraceae</taxon>
        <taxon>Gluconobacter</taxon>
    </lineage>
</organism>
<sequence length="220" mass="24200">MENRIMNGPLPEDVAFPPLRLGDEAPDFTARTTHGEFVMSALRGHWVLLFAHPADFTPVCTSEFIAFARKENEFRRNDCILLGLSVDSLPSHLAWVEAIETRFGTHIPFPIIEDPTMAVAKAYGMLDPAAQDSATVRSVHIIDPGGIIRATLTYPAAVGRSVSELLRLLIALQEVDRGHGLTPENWQPGHPTLALPLQTQDAVLQAGSQWFLRSGTKDRS</sequence>
<dbReference type="GO" id="GO:0006979">
    <property type="term" value="P:response to oxidative stress"/>
    <property type="evidence" value="ECO:0007669"/>
    <property type="project" value="TreeGrafter"/>
</dbReference>
<evidence type="ECO:0000259" key="6">
    <source>
        <dbReference type="PROSITE" id="PS51352"/>
    </source>
</evidence>
<dbReference type="PATRIC" id="fig|1088869.3.peg.158"/>
<keyword evidence="8" id="KW-1185">Reference proteome</keyword>
<dbReference type="PROSITE" id="PS51352">
    <property type="entry name" value="THIOREDOXIN_2"/>
    <property type="match status" value="1"/>
</dbReference>
<dbReference type="Pfam" id="PF10417">
    <property type="entry name" value="1-cysPrx_C"/>
    <property type="match status" value="1"/>
</dbReference>
<dbReference type="InterPro" id="IPR013766">
    <property type="entry name" value="Thioredoxin_domain"/>
</dbReference>
<dbReference type="GO" id="GO:0033554">
    <property type="term" value="P:cellular response to stress"/>
    <property type="evidence" value="ECO:0007669"/>
    <property type="project" value="TreeGrafter"/>
</dbReference>
<proteinExistence type="inferred from homology"/>
<evidence type="ECO:0000313" key="8">
    <source>
        <dbReference type="Proteomes" id="UP000004949"/>
    </source>
</evidence>
<protein>
    <recommendedName>
        <fullName evidence="3">Thioredoxin peroxidase</fullName>
    </recommendedName>
</protein>
<feature type="active site" description="Cysteine sulfenic acid (-SOH) intermediate; for peroxidase activity" evidence="5">
    <location>
        <position position="60"/>
    </location>
</feature>
<keyword evidence="7" id="KW-0575">Peroxidase</keyword>
<feature type="domain" description="Thioredoxin" evidence="6">
    <location>
        <begin position="19"/>
        <end position="174"/>
    </location>
</feature>
<comment type="similarity">
    <text evidence="1">Belongs to the peroxiredoxin family. AhpC/Prx1 subfamily.</text>
</comment>
<dbReference type="InterPro" id="IPR050217">
    <property type="entry name" value="Peroxiredoxin"/>
</dbReference>
<dbReference type="InterPro" id="IPR036249">
    <property type="entry name" value="Thioredoxin-like_sf"/>
</dbReference>
<evidence type="ECO:0000256" key="5">
    <source>
        <dbReference type="PIRSR" id="PIRSR000239-1"/>
    </source>
</evidence>
<dbReference type="eggNOG" id="COG0450">
    <property type="taxonomic scope" value="Bacteria"/>
</dbReference>
<dbReference type="STRING" id="1088869.GMO_01580"/>
<evidence type="ECO:0000256" key="2">
    <source>
        <dbReference type="ARBA" id="ARBA00023002"/>
    </source>
</evidence>
<dbReference type="GO" id="GO:0045454">
    <property type="term" value="P:cell redox homeostasis"/>
    <property type="evidence" value="ECO:0007669"/>
    <property type="project" value="TreeGrafter"/>
</dbReference>
<comment type="function">
    <text evidence="4">Thiol-specific peroxidase that catalyzes the reduction of hydrogen peroxide and organic hydroperoxides to water and alcohols, respectively. Plays a role in cell protection against oxidative stress by detoxifying peroxides.</text>
</comment>
<dbReference type="Proteomes" id="UP000004949">
    <property type="component" value="Unassembled WGS sequence"/>
</dbReference>
<accession>G6XF93</accession>
<dbReference type="SUPFAM" id="SSF52833">
    <property type="entry name" value="Thioredoxin-like"/>
    <property type="match status" value="1"/>
</dbReference>
<gene>
    <name evidence="7" type="ORF">GMO_01580</name>
</gene>
<dbReference type="Pfam" id="PF00578">
    <property type="entry name" value="AhpC-TSA"/>
    <property type="match status" value="1"/>
</dbReference>
<dbReference type="InterPro" id="IPR024706">
    <property type="entry name" value="Peroxiredoxin_AhpC-typ"/>
</dbReference>
<dbReference type="GO" id="GO:0005829">
    <property type="term" value="C:cytosol"/>
    <property type="evidence" value="ECO:0007669"/>
    <property type="project" value="TreeGrafter"/>
</dbReference>
<dbReference type="InterPro" id="IPR019479">
    <property type="entry name" value="Peroxiredoxin_C"/>
</dbReference>
<dbReference type="Gene3D" id="3.40.30.10">
    <property type="entry name" value="Glutaredoxin"/>
    <property type="match status" value="1"/>
</dbReference>
<evidence type="ECO:0000256" key="1">
    <source>
        <dbReference type="ARBA" id="ARBA00009796"/>
    </source>
</evidence>
<dbReference type="PIRSF" id="PIRSF000239">
    <property type="entry name" value="AHPC"/>
    <property type="match status" value="1"/>
</dbReference>
<dbReference type="EMBL" id="AGQV01000001">
    <property type="protein sequence ID" value="EHH68851.1"/>
    <property type="molecule type" value="Genomic_DNA"/>
</dbReference>